<gene>
    <name evidence="2" type="ORF">HKBW3S43_01738</name>
</gene>
<dbReference type="EMBL" id="BLSB01000313">
    <property type="protein sequence ID" value="GFP35950.1"/>
    <property type="molecule type" value="Genomic_DNA"/>
</dbReference>
<feature type="transmembrane region" description="Helical" evidence="1">
    <location>
        <begin position="222"/>
        <end position="243"/>
    </location>
</feature>
<dbReference type="AlphaFoldDB" id="A0A6V8PUW7"/>
<feature type="transmembrane region" description="Helical" evidence="1">
    <location>
        <begin position="76"/>
        <end position="98"/>
    </location>
</feature>
<evidence type="ECO:0008006" key="4">
    <source>
        <dbReference type="Google" id="ProtNLM"/>
    </source>
</evidence>
<feature type="non-terminal residue" evidence="2">
    <location>
        <position position="1"/>
    </location>
</feature>
<evidence type="ECO:0000313" key="2">
    <source>
        <dbReference type="EMBL" id="GFP35950.1"/>
    </source>
</evidence>
<dbReference type="Proteomes" id="UP000576480">
    <property type="component" value="Unassembled WGS sequence"/>
</dbReference>
<proteinExistence type="predicted"/>
<keyword evidence="1" id="KW-1133">Transmembrane helix</keyword>
<comment type="caution">
    <text evidence="2">The sequence shown here is derived from an EMBL/GenBank/DDBJ whole genome shotgun (WGS) entry which is preliminary data.</text>
</comment>
<evidence type="ECO:0000256" key="1">
    <source>
        <dbReference type="SAM" id="Phobius"/>
    </source>
</evidence>
<organism evidence="2 3">
    <name type="scientific">Candidatus Hakubella thermalkaliphila</name>
    <dbReference type="NCBI Taxonomy" id="2754717"/>
    <lineage>
        <taxon>Bacteria</taxon>
        <taxon>Bacillati</taxon>
        <taxon>Actinomycetota</taxon>
        <taxon>Actinomycetota incertae sedis</taxon>
        <taxon>Candidatus Hakubellales</taxon>
        <taxon>Candidatus Hakubellaceae</taxon>
        <taxon>Candidatus Hakubella</taxon>
    </lineage>
</organism>
<accession>A0A6V8PUW7</accession>
<protein>
    <recommendedName>
        <fullName evidence="4">TIGR00267 family protein</fullName>
    </recommendedName>
</protein>
<feature type="transmembrane region" description="Helical" evidence="1">
    <location>
        <begin position="156"/>
        <end position="184"/>
    </location>
</feature>
<keyword evidence="1" id="KW-0812">Transmembrane</keyword>
<feature type="transmembrane region" description="Helical" evidence="1">
    <location>
        <begin position="196"/>
        <end position="215"/>
    </location>
</feature>
<sequence length="247" mass="27403">YESYREFPGKSRLWRECKNSNPGRSRRSRNRTSIYPYVDLCKFGRTVVDMSLLSKKLKELSEYDDIANISEIARRFFATNVFDGTLTILGTLVGSFLAGVKNPHIVIITGLSVAIAMAVSGVWGALLTERAERAREIDELERTTLYKLRLSKIGQAMSAAVVVVAIVNGASPFVVAVVAISPFFLLPNYMAIQFSYYASILVSFLMIFFIGIFLGRISRINIYYSGAKMTLAAIVIIVLSMLLKVAG</sequence>
<feature type="transmembrane region" description="Helical" evidence="1">
    <location>
        <begin position="104"/>
        <end position="127"/>
    </location>
</feature>
<keyword evidence="1" id="KW-0472">Membrane</keyword>
<evidence type="ECO:0000313" key="3">
    <source>
        <dbReference type="Proteomes" id="UP000576480"/>
    </source>
</evidence>
<reference evidence="2 3" key="1">
    <citation type="journal article" date="2020" name="Front. Microbiol.">
        <title>Single-cell genomics of novel Actinobacteria with the Wood-Ljungdahl pathway discovered in a serpentinizing system.</title>
        <authorList>
            <person name="Merino N."/>
            <person name="Kawai M."/>
            <person name="Boyd E.S."/>
            <person name="Colman D.R."/>
            <person name="McGlynn S.E."/>
            <person name="Nealson K.H."/>
            <person name="Kurokawa K."/>
            <person name="Hongoh Y."/>
        </authorList>
    </citation>
    <scope>NUCLEOTIDE SEQUENCE [LARGE SCALE GENOMIC DNA]</scope>
    <source>
        <strain evidence="2 3">S43</strain>
    </source>
</reference>
<name>A0A6V8PUW7_9ACTN</name>